<dbReference type="PANTHER" id="PTHR30543">
    <property type="entry name" value="CHROMATE REDUCTASE"/>
    <property type="match status" value="1"/>
</dbReference>
<dbReference type="RefSeq" id="WP_087454718.1">
    <property type="nucleotide sequence ID" value="NZ_CP021417.2"/>
</dbReference>
<dbReference type="KEGG" id="csil:CBE74_11340"/>
<dbReference type="EMBL" id="CP021417">
    <property type="protein sequence ID" value="ARU46941.1"/>
    <property type="molecule type" value="Genomic_DNA"/>
</dbReference>
<reference evidence="2 3" key="4">
    <citation type="journal article" date="2020" name="PLoS ONE">
        <title>Taxonomic classification of strain PO100/5 shows a broader geographic distribution and genetic markers of the recently described Corynebacterium silvaticum.</title>
        <authorList>
            <person name="Viana M.V.C."/>
            <person name="Profeta R."/>
            <person name="da Silva A.L."/>
            <person name="Hurtado R."/>
            <person name="Cerqueira J.C."/>
            <person name="Ribeiro B.F.S."/>
            <person name="Almeida M.O."/>
            <person name="Morais-Rodrigues F."/>
            <person name="Soares S.C."/>
            <person name="Oliveira M."/>
            <person name="Tavares L."/>
            <person name="Figueiredo H."/>
            <person name="Wattam A.R."/>
            <person name="Barh D."/>
            <person name="Ghosh P."/>
            <person name="Silva A."/>
            <person name="Azevedo V."/>
        </authorList>
    </citation>
    <scope>NUCLEOTIDE SEQUENCE [LARGE SCALE GENOMIC DNA]</scope>
    <source>
        <strain evidence="2 3">PO100/5</strain>
    </source>
</reference>
<dbReference type="InterPro" id="IPR050712">
    <property type="entry name" value="NAD(P)H-dep_reductase"/>
</dbReference>
<evidence type="ECO:0000313" key="2">
    <source>
        <dbReference type="EMBL" id="ARU46941.1"/>
    </source>
</evidence>
<dbReference type="InterPro" id="IPR005025">
    <property type="entry name" value="FMN_Rdtase-like_dom"/>
</dbReference>
<reference evidence="2 3" key="2">
    <citation type="journal article" date="2020" name="Antonie Van Leeuwenhoek">
        <title>Phylogenomic characterisation of a novel corynebacterial species pathogenic to animals.</title>
        <authorList>
            <person name="Moller J."/>
            <person name="Musella L."/>
            <person name="Melnikov V."/>
            <person name="Geissdorfer W."/>
            <person name="Burkovski A."/>
            <person name="Sangal V."/>
        </authorList>
    </citation>
    <scope>NUCLEOTIDE SEQUENCE [LARGE SCALE GENOMIC DNA]</scope>
    <source>
        <strain evidence="2 3">PO100/5</strain>
    </source>
</reference>
<reference evidence="2 3" key="3">
    <citation type="journal article" date="2020" name="Int. J. Syst. Evol. Microbiol.">
        <title>Corynebacterium silvaticum sp. nov., a unique group of NTTB corynebacteria in wild boar and roe deer.</title>
        <authorList>
            <person name="Dangel A."/>
            <person name="Berger A."/>
            <person name="Rau J."/>
            <person name="Eisenberg T."/>
            <person name="Kampfer P."/>
            <person name="Margos G."/>
            <person name="Contzen M."/>
            <person name="Busse H.J."/>
            <person name="Konrad R."/>
            <person name="Peters M."/>
            <person name="Sting R."/>
            <person name="Sing A."/>
        </authorList>
    </citation>
    <scope>NUCLEOTIDE SEQUENCE [LARGE SCALE GENOMIC DNA]</scope>
    <source>
        <strain evidence="2 3">PO100/5</strain>
    </source>
</reference>
<dbReference type="GO" id="GO:0010181">
    <property type="term" value="F:FMN binding"/>
    <property type="evidence" value="ECO:0007669"/>
    <property type="project" value="TreeGrafter"/>
</dbReference>
<dbReference type="AlphaFoldDB" id="A0A7Y4P7Z7"/>
<dbReference type="Pfam" id="PF03358">
    <property type="entry name" value="FMN_red"/>
    <property type="match status" value="1"/>
</dbReference>
<name>A0A7Y4P7Z7_9CORY</name>
<organism evidence="2 3">
    <name type="scientific">Corynebacterium silvaticum</name>
    <dbReference type="NCBI Taxonomy" id="2320431"/>
    <lineage>
        <taxon>Bacteria</taxon>
        <taxon>Bacillati</taxon>
        <taxon>Actinomycetota</taxon>
        <taxon>Actinomycetes</taxon>
        <taxon>Mycobacteriales</taxon>
        <taxon>Corynebacteriaceae</taxon>
        <taxon>Corynebacterium</taxon>
    </lineage>
</organism>
<dbReference type="OrthoDB" id="9812295at2"/>
<dbReference type="InterPro" id="IPR029039">
    <property type="entry name" value="Flavoprotein-like_sf"/>
</dbReference>
<proteinExistence type="predicted"/>
<dbReference type="Proteomes" id="UP000195652">
    <property type="component" value="Chromosome"/>
</dbReference>
<reference evidence="2 3" key="1">
    <citation type="journal article" date="2014" name="BMC Vet. Res.">
        <title>First report of Corynebacterium pseudotuberculosis from caseous lymphadenitis lesions in Black Alentejano pig (Sus scrofa domesticus).</title>
        <authorList>
            <person name="Oliveira M."/>
            <person name="Barroco C."/>
            <person name="Mottola C."/>
            <person name="Santos R."/>
            <person name="Lemsaddek A."/>
            <person name="Tavares L."/>
            <person name="Semedo-Lemsaddek T."/>
        </authorList>
    </citation>
    <scope>NUCLEOTIDE SEQUENCE [LARGE SCALE GENOMIC DNA]</scope>
    <source>
        <strain evidence="2 3">PO100/5</strain>
    </source>
</reference>
<dbReference type="Gene3D" id="3.40.50.360">
    <property type="match status" value="1"/>
</dbReference>
<evidence type="ECO:0000259" key="1">
    <source>
        <dbReference type="Pfam" id="PF03358"/>
    </source>
</evidence>
<gene>
    <name evidence="2" type="ORF">CBE74_11340</name>
</gene>
<dbReference type="GO" id="GO:0005829">
    <property type="term" value="C:cytosol"/>
    <property type="evidence" value="ECO:0007669"/>
    <property type="project" value="TreeGrafter"/>
</dbReference>
<dbReference type="SUPFAM" id="SSF52218">
    <property type="entry name" value="Flavoproteins"/>
    <property type="match status" value="1"/>
</dbReference>
<keyword evidence="3" id="KW-1185">Reference proteome</keyword>
<dbReference type="GO" id="GO:0016491">
    <property type="term" value="F:oxidoreductase activity"/>
    <property type="evidence" value="ECO:0007669"/>
    <property type="project" value="InterPro"/>
</dbReference>
<dbReference type="GeneID" id="75008804"/>
<feature type="domain" description="NADPH-dependent FMN reductase-like" evidence="1">
    <location>
        <begin position="6"/>
        <end position="157"/>
    </location>
</feature>
<accession>A0A7Y4P7Z7</accession>
<sequence length="194" mass="21245">MSTASTKVSVLVGSLREGSFARKIALNAIEMLPSDWDSSILEIRDLPLYDADYDDPAMASKPLPETYTIFREELKASDAVLFVTAENNRTIPACLKNAIDVGSKPNSDVAWTGLPGGIISHSVGRMGGYSSHKNLRLALSYFAMPLTGQPEAFIGQSNTLIDDNGAISNEDTRAFIQRYLDTFVELVKTNPRKR</sequence>
<evidence type="ECO:0000313" key="3">
    <source>
        <dbReference type="Proteomes" id="UP000195652"/>
    </source>
</evidence>
<protein>
    <submittedName>
        <fullName evidence="2">NAD(P)H-dependent oxidoreductase</fullName>
    </submittedName>
</protein>
<dbReference type="PANTHER" id="PTHR30543:SF21">
    <property type="entry name" value="NAD(P)H-DEPENDENT FMN REDUCTASE LOT6"/>
    <property type="match status" value="1"/>
</dbReference>